<dbReference type="EMBL" id="GBRH01262835">
    <property type="protein sequence ID" value="JAD35060.1"/>
    <property type="molecule type" value="Transcribed_RNA"/>
</dbReference>
<reference evidence="1" key="2">
    <citation type="journal article" date="2015" name="Data Brief">
        <title>Shoot transcriptome of the giant reed, Arundo donax.</title>
        <authorList>
            <person name="Barrero R.A."/>
            <person name="Guerrero F.D."/>
            <person name="Moolhuijzen P."/>
            <person name="Goolsby J.A."/>
            <person name="Tidwell J."/>
            <person name="Bellgard S.E."/>
            <person name="Bellgard M.I."/>
        </authorList>
    </citation>
    <scope>NUCLEOTIDE SEQUENCE</scope>
    <source>
        <tissue evidence="1">Shoot tissue taken approximately 20 cm above the soil surface</tissue>
    </source>
</reference>
<proteinExistence type="predicted"/>
<name>A0A0A8ZE91_ARUDO</name>
<accession>A0A0A8ZE91</accession>
<protein>
    <submittedName>
        <fullName evidence="1">Uncharacterized protein</fullName>
    </submittedName>
</protein>
<organism evidence="1">
    <name type="scientific">Arundo donax</name>
    <name type="common">Giant reed</name>
    <name type="synonym">Donax arundinaceus</name>
    <dbReference type="NCBI Taxonomy" id="35708"/>
    <lineage>
        <taxon>Eukaryota</taxon>
        <taxon>Viridiplantae</taxon>
        <taxon>Streptophyta</taxon>
        <taxon>Embryophyta</taxon>
        <taxon>Tracheophyta</taxon>
        <taxon>Spermatophyta</taxon>
        <taxon>Magnoliopsida</taxon>
        <taxon>Liliopsida</taxon>
        <taxon>Poales</taxon>
        <taxon>Poaceae</taxon>
        <taxon>PACMAD clade</taxon>
        <taxon>Arundinoideae</taxon>
        <taxon>Arundineae</taxon>
        <taxon>Arundo</taxon>
    </lineage>
</organism>
<reference evidence="1" key="1">
    <citation type="submission" date="2014-09" db="EMBL/GenBank/DDBJ databases">
        <authorList>
            <person name="Magalhaes I.L.F."/>
            <person name="Oliveira U."/>
            <person name="Santos F.R."/>
            <person name="Vidigal T.H.D.A."/>
            <person name="Brescovit A.D."/>
            <person name="Santos A.J."/>
        </authorList>
    </citation>
    <scope>NUCLEOTIDE SEQUENCE</scope>
    <source>
        <tissue evidence="1">Shoot tissue taken approximately 20 cm above the soil surface</tissue>
    </source>
</reference>
<sequence>MFFVLQNP</sequence>
<evidence type="ECO:0000313" key="1">
    <source>
        <dbReference type="EMBL" id="JAD35060.1"/>
    </source>
</evidence>